<accession>A0ABP1DKN2</accession>
<sequence length="375" mass="42727">MIGPLVGLEENCLSMVVTSLMLTGESVTCAVSTSQETVRLRFLVTWEAVEHAGPGEYDYDYLNYLKQVLALLPQYGLSCFVALYQDVWSWYSGGSGAPTWTIESAGFDLDALEESGSAWLNGLRVKTAEGKYDEEDRGMVKPEERGLWPTGYQKLAAATLTTCFWAGDTFAPKVKVKRRTKTGNEEDVSIQQFLQDDFLNMWEVLADAVGHLSGVLGFEIMNEPHHGYVELQSMYGWDYNTDLHLGAIRTFPFVLLNYLIINKPCPAPISLASPLLHSRSGVSNDRSSLHTFIPHAYSTHVLRYAQYHWSVWREDGVTEGKCIWEMHGIWGWDEQKKEGVVLRENYFKKHPLTGKPIDWYNDFYFPFLSRWADRM</sequence>
<dbReference type="PANTHER" id="PTHR31308">
    <property type="match status" value="1"/>
</dbReference>
<keyword evidence="1" id="KW-0378">Hydrolase</keyword>
<organism evidence="3 4">
    <name type="scientific">Somion occarium</name>
    <dbReference type="NCBI Taxonomy" id="3059160"/>
    <lineage>
        <taxon>Eukaryota</taxon>
        <taxon>Fungi</taxon>
        <taxon>Dikarya</taxon>
        <taxon>Basidiomycota</taxon>
        <taxon>Agaricomycotina</taxon>
        <taxon>Agaricomycetes</taxon>
        <taxon>Polyporales</taxon>
        <taxon>Cerrenaceae</taxon>
        <taxon>Somion</taxon>
    </lineage>
</organism>
<keyword evidence="2" id="KW-0326">Glycosidase</keyword>
<gene>
    <name evidence="3" type="ORF">GFSPODELE1_LOCUS6812</name>
</gene>
<dbReference type="PANTHER" id="PTHR31308:SF5">
    <property type="entry name" value="ERGOSTERYL-BETA-GLUCOSIDASE"/>
    <property type="match status" value="1"/>
</dbReference>
<dbReference type="EMBL" id="OZ037948">
    <property type="protein sequence ID" value="CAL1708345.1"/>
    <property type="molecule type" value="Genomic_DNA"/>
</dbReference>
<evidence type="ECO:0000313" key="3">
    <source>
        <dbReference type="EMBL" id="CAL1708345.1"/>
    </source>
</evidence>
<name>A0ABP1DKN2_9APHY</name>
<dbReference type="SUPFAM" id="SSF51445">
    <property type="entry name" value="(Trans)glycosidases"/>
    <property type="match status" value="1"/>
</dbReference>
<dbReference type="InterPro" id="IPR017853">
    <property type="entry name" value="GH"/>
</dbReference>
<evidence type="ECO:0008006" key="5">
    <source>
        <dbReference type="Google" id="ProtNLM"/>
    </source>
</evidence>
<keyword evidence="4" id="KW-1185">Reference proteome</keyword>
<dbReference type="InterPro" id="IPR018087">
    <property type="entry name" value="Glyco_hydro_5_CS"/>
</dbReference>
<dbReference type="InterPro" id="IPR052066">
    <property type="entry name" value="Glycosphingolipid_Hydrolases"/>
</dbReference>
<dbReference type="Proteomes" id="UP001497453">
    <property type="component" value="Chromosome 5"/>
</dbReference>
<evidence type="ECO:0000256" key="2">
    <source>
        <dbReference type="ARBA" id="ARBA00023295"/>
    </source>
</evidence>
<proteinExistence type="predicted"/>
<protein>
    <recommendedName>
        <fullName evidence="5">Glycoside hydrolase family 5 domain-containing protein</fullName>
    </recommendedName>
</protein>
<evidence type="ECO:0000256" key="1">
    <source>
        <dbReference type="ARBA" id="ARBA00022801"/>
    </source>
</evidence>
<reference evidence="4" key="1">
    <citation type="submission" date="2024-04" db="EMBL/GenBank/DDBJ databases">
        <authorList>
            <person name="Shaw F."/>
            <person name="Minotto A."/>
        </authorList>
    </citation>
    <scope>NUCLEOTIDE SEQUENCE [LARGE SCALE GENOMIC DNA]</scope>
</reference>
<evidence type="ECO:0000313" key="4">
    <source>
        <dbReference type="Proteomes" id="UP001497453"/>
    </source>
</evidence>
<dbReference type="Gene3D" id="3.20.20.80">
    <property type="entry name" value="Glycosidases"/>
    <property type="match status" value="1"/>
</dbReference>
<dbReference type="PROSITE" id="PS00659">
    <property type="entry name" value="GLYCOSYL_HYDROL_F5"/>
    <property type="match status" value="1"/>
</dbReference>